<feature type="region of interest" description="Disordered" evidence="1">
    <location>
        <begin position="87"/>
        <end position="111"/>
    </location>
</feature>
<accession>A0A1C7N265</accession>
<dbReference type="AlphaFoldDB" id="A0A1C7N265"/>
<dbReference type="OrthoDB" id="2280528at2759"/>
<organism evidence="2 3">
    <name type="scientific">Choanephora cucurbitarum</name>
    <dbReference type="NCBI Taxonomy" id="101091"/>
    <lineage>
        <taxon>Eukaryota</taxon>
        <taxon>Fungi</taxon>
        <taxon>Fungi incertae sedis</taxon>
        <taxon>Mucoromycota</taxon>
        <taxon>Mucoromycotina</taxon>
        <taxon>Mucoromycetes</taxon>
        <taxon>Mucorales</taxon>
        <taxon>Mucorineae</taxon>
        <taxon>Choanephoraceae</taxon>
        <taxon>Choanephoroideae</taxon>
        <taxon>Choanephora</taxon>
    </lineage>
</organism>
<comment type="caution">
    <text evidence="2">The sequence shown here is derived from an EMBL/GenBank/DDBJ whole genome shotgun (WGS) entry which is preliminary data.</text>
</comment>
<sequence>MHVLFNRLLSSKKSRDEKKRLSTSTTSSSSSSSMKKKYWIKKKQNRTASVDHEQHQKQQDLLTQCISNALFVDVNPSQVEPGIRFQEHAQEEEKKKPRTRKLSLPPQPAHMGYLASIPEAEDSQVTLYKN</sequence>
<reference evidence="2 3" key="1">
    <citation type="submission" date="2016-03" db="EMBL/GenBank/DDBJ databases">
        <title>Choanephora cucurbitarum.</title>
        <authorList>
            <person name="Min B."/>
            <person name="Park H."/>
            <person name="Park J.-H."/>
            <person name="Shin H.-D."/>
            <person name="Choi I.-G."/>
        </authorList>
    </citation>
    <scope>NUCLEOTIDE SEQUENCE [LARGE SCALE GENOMIC DNA]</scope>
    <source>
        <strain evidence="2 3">KUS-F28377</strain>
    </source>
</reference>
<dbReference type="EMBL" id="LUGH01000717">
    <property type="protein sequence ID" value="OBZ83127.1"/>
    <property type="molecule type" value="Genomic_DNA"/>
</dbReference>
<evidence type="ECO:0000256" key="1">
    <source>
        <dbReference type="SAM" id="MobiDB-lite"/>
    </source>
</evidence>
<gene>
    <name evidence="2" type="ORF">A0J61_08825</name>
</gene>
<proteinExistence type="predicted"/>
<feature type="region of interest" description="Disordered" evidence="1">
    <location>
        <begin position="1"/>
        <end position="57"/>
    </location>
</feature>
<protein>
    <submittedName>
        <fullName evidence="2">Uncharacterized protein</fullName>
    </submittedName>
</protein>
<feature type="compositionally biased region" description="Low complexity" evidence="1">
    <location>
        <begin position="22"/>
        <end position="33"/>
    </location>
</feature>
<keyword evidence="3" id="KW-1185">Reference proteome</keyword>
<evidence type="ECO:0000313" key="2">
    <source>
        <dbReference type="EMBL" id="OBZ83127.1"/>
    </source>
</evidence>
<dbReference type="InParanoid" id="A0A1C7N265"/>
<dbReference type="Proteomes" id="UP000093000">
    <property type="component" value="Unassembled WGS sequence"/>
</dbReference>
<name>A0A1C7N265_9FUNG</name>
<evidence type="ECO:0000313" key="3">
    <source>
        <dbReference type="Proteomes" id="UP000093000"/>
    </source>
</evidence>
<feature type="compositionally biased region" description="Basic residues" evidence="1">
    <location>
        <begin position="34"/>
        <end position="45"/>
    </location>
</feature>